<dbReference type="NCBIfam" id="NF045718">
    <property type="entry name" value="two_CW_domain"/>
    <property type="match status" value="1"/>
</dbReference>
<sequence>MSKRNCWEVKKCGREPGGAREHDLGACPAAVNIYAEGINHGNKGGRSCWALAGTMCGGNIQGSFAIKYSDCSQCEFFNQVKAEEGVMYKTGENIKDIIKSRLVS</sequence>
<dbReference type="EMBL" id="MFYX01000138">
    <property type="protein sequence ID" value="OGK00894.1"/>
    <property type="molecule type" value="Genomic_DNA"/>
</dbReference>
<accession>A0A1F7F2K1</accession>
<reference evidence="1 2" key="1">
    <citation type="journal article" date="2016" name="Nat. Commun.">
        <title>Thousands of microbial genomes shed light on interconnected biogeochemical processes in an aquifer system.</title>
        <authorList>
            <person name="Anantharaman K."/>
            <person name="Brown C.T."/>
            <person name="Hug L.A."/>
            <person name="Sharon I."/>
            <person name="Castelle C.J."/>
            <person name="Probst A.J."/>
            <person name="Thomas B.C."/>
            <person name="Singh A."/>
            <person name="Wilkins M.J."/>
            <person name="Karaoz U."/>
            <person name="Brodie E.L."/>
            <person name="Williams K.H."/>
            <person name="Hubbard S.S."/>
            <person name="Banfield J.F."/>
        </authorList>
    </citation>
    <scope>NUCLEOTIDE SEQUENCE [LARGE SCALE GENOMIC DNA]</scope>
</reference>
<evidence type="ECO:0000313" key="1">
    <source>
        <dbReference type="EMBL" id="OGK00894.1"/>
    </source>
</evidence>
<name>A0A1F7F2K1_UNCRA</name>
<dbReference type="AlphaFoldDB" id="A0A1F7F2K1"/>
<gene>
    <name evidence="1" type="ORF">A2519_12635</name>
</gene>
<comment type="caution">
    <text evidence="1">The sequence shown here is derived from an EMBL/GenBank/DDBJ whole genome shotgun (WGS) entry which is preliminary data.</text>
</comment>
<dbReference type="InterPro" id="IPR054687">
    <property type="entry name" value="Two-CW_dom"/>
</dbReference>
<proteinExistence type="predicted"/>
<organism evidence="1 2">
    <name type="scientific">Candidatus Raymondbacteria bacterium RIFOXYD12_FULL_49_13</name>
    <dbReference type="NCBI Taxonomy" id="1817890"/>
    <lineage>
        <taxon>Bacteria</taxon>
        <taxon>Raymondiibacteriota</taxon>
    </lineage>
</organism>
<protein>
    <submittedName>
        <fullName evidence="1">Uncharacterized protein</fullName>
    </submittedName>
</protein>
<evidence type="ECO:0000313" key="2">
    <source>
        <dbReference type="Proteomes" id="UP000179243"/>
    </source>
</evidence>
<dbReference type="Proteomes" id="UP000179243">
    <property type="component" value="Unassembled WGS sequence"/>
</dbReference>